<dbReference type="OrthoDB" id="3972413at2759"/>
<evidence type="ECO:0000256" key="6">
    <source>
        <dbReference type="SAM" id="SignalP"/>
    </source>
</evidence>
<feature type="region of interest" description="Disordered" evidence="4">
    <location>
        <begin position="677"/>
        <end position="714"/>
    </location>
</feature>
<evidence type="ECO:0000256" key="2">
    <source>
        <dbReference type="PIRSR" id="PIRSR601461-2"/>
    </source>
</evidence>
<evidence type="ECO:0000256" key="1">
    <source>
        <dbReference type="ARBA" id="ARBA00007447"/>
    </source>
</evidence>
<dbReference type="Pfam" id="PF00026">
    <property type="entry name" value="Asp"/>
    <property type="match status" value="1"/>
</dbReference>
<feature type="domain" description="Peptidase A1" evidence="7">
    <location>
        <begin position="76"/>
        <end position="435"/>
    </location>
</feature>
<evidence type="ECO:0000313" key="8">
    <source>
        <dbReference type="EMBL" id="PMD26896.1"/>
    </source>
</evidence>
<keyword evidence="8" id="KW-0645">Protease</keyword>
<feature type="disulfide bond" evidence="2">
    <location>
        <begin position="336"/>
        <end position="390"/>
    </location>
</feature>
<dbReference type="PROSITE" id="PS51767">
    <property type="entry name" value="PEPTIDASE_A1"/>
    <property type="match status" value="1"/>
</dbReference>
<organism evidence="8 9">
    <name type="scientific">Hyaloscypha hepaticicola</name>
    <dbReference type="NCBI Taxonomy" id="2082293"/>
    <lineage>
        <taxon>Eukaryota</taxon>
        <taxon>Fungi</taxon>
        <taxon>Dikarya</taxon>
        <taxon>Ascomycota</taxon>
        <taxon>Pezizomycotina</taxon>
        <taxon>Leotiomycetes</taxon>
        <taxon>Helotiales</taxon>
        <taxon>Hyaloscyphaceae</taxon>
        <taxon>Hyaloscypha</taxon>
    </lineage>
</organism>
<feature type="signal peptide" evidence="6">
    <location>
        <begin position="1"/>
        <end position="28"/>
    </location>
</feature>
<feature type="compositionally biased region" description="Basic and acidic residues" evidence="4">
    <location>
        <begin position="523"/>
        <end position="534"/>
    </location>
</feature>
<dbReference type="PANTHER" id="PTHR47966">
    <property type="entry name" value="BETA-SITE APP-CLEAVING ENZYME, ISOFORM A-RELATED"/>
    <property type="match status" value="1"/>
</dbReference>
<evidence type="ECO:0000256" key="3">
    <source>
        <dbReference type="SAM" id="Coils"/>
    </source>
</evidence>
<dbReference type="InterPro" id="IPR001461">
    <property type="entry name" value="Aspartic_peptidase_A1"/>
</dbReference>
<evidence type="ECO:0000256" key="4">
    <source>
        <dbReference type="SAM" id="MobiDB-lite"/>
    </source>
</evidence>
<sequence>MECFEIGWKSVFWTLLFSIVNSNPLVEARNVVHLNFDWRESPPGVVQNELSRRPQARSYIQEGMYNNRSLLAYGSYMANVTVGTPGQSLSLVIENYWSETIVLAATAYECNQKSWPDGDGPCYGGTFDPTKSSTFSTTEPNALSASQGSGNPDESIVTFVGDYFTDSFGIGGAQLKSLDMGLALDFANSTTYYGILGLGRPGPYEPDAMPYPTFMDQLVSQSLINAKAYSIYTNDLNSTTGSIVFGGIDTSKFSGTLDVLPSTSDLVDMTRIAILDSQGKTWVMLNTTEAVEANLTASFAISNLLSWVSYSTLNNFISYFGGVDDRNNTGVVFVDCEKLTTEAGASFEFTFGRPAGPTITVPMSEMILPLSYLFSPQAAALVKTPFTDTCVLGITSWNESISAGSPSLDIFTLGNTFLRSAYLVFDYDHNQTALAQGASGIVDSNIVELSASETGIPALSGTVASSASTPGSGSRFGGGTSGSSGKSSGLSGGAIAGIVVGVLIVLGAFGFVAFLGVRRQRTTRREPETEDPMRKPRSRIQEVPGKDHEIQKQALVSQVNKLEQLDEQIAKSDTHEATNKSFIVEENELPTQHNKFELPENEAQTTATGHPRELETQAQHNEPKLLGSREQPMEAPSATYSPAHAELERYGAISPDQLGIANVPELPAEPIQRRSLPAQGSVPLSPGTSLPESMPVSAAGPADHADTRSASTGLSKVDILQERLERVRAEKDRLSKLQQLEEMEAALQQEVMAELKKERVADGRGSGGL</sequence>
<feature type="coiled-coil region" evidence="3">
    <location>
        <begin position="717"/>
        <end position="757"/>
    </location>
</feature>
<keyword evidence="5" id="KW-1133">Transmembrane helix</keyword>
<keyword evidence="5" id="KW-0812">Transmembrane</keyword>
<dbReference type="GO" id="GO:0004190">
    <property type="term" value="F:aspartic-type endopeptidase activity"/>
    <property type="evidence" value="ECO:0007669"/>
    <property type="project" value="InterPro"/>
</dbReference>
<keyword evidence="9" id="KW-1185">Reference proteome</keyword>
<keyword evidence="8" id="KW-0378">Hydrolase</keyword>
<keyword evidence="5" id="KW-0472">Membrane</keyword>
<gene>
    <name evidence="8" type="ORF">NA56DRAFT_654660</name>
</gene>
<name>A0A2J6QKY6_9HELO</name>
<dbReference type="InterPro" id="IPR033121">
    <property type="entry name" value="PEPTIDASE_A1"/>
</dbReference>
<feature type="transmembrane region" description="Helical" evidence="5">
    <location>
        <begin position="494"/>
        <end position="517"/>
    </location>
</feature>
<feature type="region of interest" description="Disordered" evidence="4">
    <location>
        <begin position="462"/>
        <end position="484"/>
    </location>
</feature>
<dbReference type="Proteomes" id="UP000235672">
    <property type="component" value="Unassembled WGS sequence"/>
</dbReference>
<dbReference type="InterPro" id="IPR021109">
    <property type="entry name" value="Peptidase_aspartic_dom_sf"/>
</dbReference>
<protein>
    <submittedName>
        <fullName evidence="8">Acid protease</fullName>
    </submittedName>
</protein>
<keyword evidence="2" id="KW-1015">Disulfide bond</keyword>
<dbReference type="SUPFAM" id="SSF50630">
    <property type="entry name" value="Acid proteases"/>
    <property type="match status" value="1"/>
</dbReference>
<keyword evidence="3" id="KW-0175">Coiled coil</keyword>
<feature type="region of interest" description="Disordered" evidence="4">
    <location>
        <begin position="595"/>
        <end position="615"/>
    </location>
</feature>
<feature type="chain" id="PRO_5014400261" evidence="6">
    <location>
        <begin position="29"/>
        <end position="769"/>
    </location>
</feature>
<dbReference type="GO" id="GO:0006508">
    <property type="term" value="P:proteolysis"/>
    <property type="evidence" value="ECO:0007669"/>
    <property type="project" value="UniProtKB-KW"/>
</dbReference>
<dbReference type="AlphaFoldDB" id="A0A2J6QKY6"/>
<reference evidence="8 9" key="1">
    <citation type="submission" date="2016-05" db="EMBL/GenBank/DDBJ databases">
        <title>A degradative enzymes factory behind the ericoid mycorrhizal symbiosis.</title>
        <authorList>
            <consortium name="DOE Joint Genome Institute"/>
            <person name="Martino E."/>
            <person name="Morin E."/>
            <person name="Grelet G."/>
            <person name="Kuo A."/>
            <person name="Kohler A."/>
            <person name="Daghino S."/>
            <person name="Barry K."/>
            <person name="Choi C."/>
            <person name="Cichocki N."/>
            <person name="Clum A."/>
            <person name="Copeland A."/>
            <person name="Hainaut M."/>
            <person name="Haridas S."/>
            <person name="Labutti K."/>
            <person name="Lindquist E."/>
            <person name="Lipzen A."/>
            <person name="Khouja H.-R."/>
            <person name="Murat C."/>
            <person name="Ohm R."/>
            <person name="Olson A."/>
            <person name="Spatafora J."/>
            <person name="Veneault-Fourrey C."/>
            <person name="Henrissat B."/>
            <person name="Grigoriev I."/>
            <person name="Martin F."/>
            <person name="Perotto S."/>
        </authorList>
    </citation>
    <scope>NUCLEOTIDE SEQUENCE [LARGE SCALE GENOMIC DNA]</scope>
    <source>
        <strain evidence="8 9">UAMH 7357</strain>
    </source>
</reference>
<evidence type="ECO:0000256" key="5">
    <source>
        <dbReference type="SAM" id="Phobius"/>
    </source>
</evidence>
<dbReference type="EMBL" id="KZ613467">
    <property type="protein sequence ID" value="PMD26896.1"/>
    <property type="molecule type" value="Genomic_DNA"/>
</dbReference>
<evidence type="ECO:0000313" key="9">
    <source>
        <dbReference type="Proteomes" id="UP000235672"/>
    </source>
</evidence>
<proteinExistence type="inferred from homology"/>
<dbReference type="PANTHER" id="PTHR47966:SF65">
    <property type="entry name" value="ASPARTIC-TYPE ENDOPEPTIDASE"/>
    <property type="match status" value="1"/>
</dbReference>
<feature type="region of interest" description="Disordered" evidence="4">
    <location>
        <begin position="521"/>
        <end position="549"/>
    </location>
</feature>
<keyword evidence="6" id="KW-0732">Signal</keyword>
<dbReference type="Gene3D" id="2.40.70.10">
    <property type="entry name" value="Acid Proteases"/>
    <property type="match status" value="2"/>
</dbReference>
<comment type="similarity">
    <text evidence="1">Belongs to the peptidase A1 family.</text>
</comment>
<feature type="region of interest" description="Disordered" evidence="4">
    <location>
        <begin position="131"/>
        <end position="150"/>
    </location>
</feature>
<dbReference type="PRINTS" id="PR00792">
    <property type="entry name" value="PEPSIN"/>
</dbReference>
<accession>A0A2J6QKY6</accession>
<evidence type="ECO:0000259" key="7">
    <source>
        <dbReference type="PROSITE" id="PS51767"/>
    </source>
</evidence>
<dbReference type="STRING" id="1745343.A0A2J6QKY6"/>
<dbReference type="CDD" id="cd12087">
    <property type="entry name" value="TM_EGFR-like"/>
    <property type="match status" value="1"/>
</dbReference>